<organism evidence="1 2">
    <name type="scientific">Rhodococcus rhodnii LMG 5362</name>
    <dbReference type="NCBI Taxonomy" id="1273125"/>
    <lineage>
        <taxon>Bacteria</taxon>
        <taxon>Bacillati</taxon>
        <taxon>Actinomycetota</taxon>
        <taxon>Actinomycetes</taxon>
        <taxon>Mycobacteriales</taxon>
        <taxon>Nocardiaceae</taxon>
        <taxon>Rhodococcus</taxon>
    </lineage>
</organism>
<name>R7WPI4_9NOCA</name>
<proteinExistence type="predicted"/>
<reference evidence="1 2" key="1">
    <citation type="journal article" date="2013" name="Genome Announc.">
        <title>Draft Genome Sequence of Rhodococcus rhodnii Strain LMG5362, a Symbiont of Rhodnius prolixus (Hemiptera, Reduviidae, Triatominae), the Principle Vector of Trypanosoma cruzi.</title>
        <authorList>
            <person name="Pachebat J.A."/>
            <person name="van Keulen G."/>
            <person name="Whitten M.M."/>
            <person name="Girdwood S."/>
            <person name="Del Sol R."/>
            <person name="Dyson P.J."/>
            <person name="Facey P.D."/>
        </authorList>
    </citation>
    <scope>NUCLEOTIDE SEQUENCE [LARGE SCALE GENOMIC DNA]</scope>
    <source>
        <strain evidence="1 2">LMG 5362</strain>
    </source>
</reference>
<sequence>MLVQTCSDYAEELGLLLQFAGVIGKVSLGTLGIALGDKLSLEGVGGEDAIISLHHHQWAT</sequence>
<evidence type="ECO:0000313" key="1">
    <source>
        <dbReference type="EMBL" id="EOM77226.1"/>
    </source>
</evidence>
<comment type="caution">
    <text evidence="1">The sequence shown here is derived from an EMBL/GenBank/DDBJ whole genome shotgun (WGS) entry which is preliminary data.</text>
</comment>
<gene>
    <name evidence="1" type="ORF">Rrhod_1474</name>
</gene>
<dbReference type="EMBL" id="APMY01000051">
    <property type="protein sequence ID" value="EOM77226.1"/>
    <property type="molecule type" value="Genomic_DNA"/>
</dbReference>
<evidence type="ECO:0000313" key="2">
    <source>
        <dbReference type="Proteomes" id="UP000013525"/>
    </source>
</evidence>
<dbReference type="Proteomes" id="UP000013525">
    <property type="component" value="Unassembled WGS sequence"/>
</dbReference>
<dbReference type="AlphaFoldDB" id="R7WPI4"/>
<keyword evidence="2" id="KW-1185">Reference proteome</keyword>
<accession>R7WPI4</accession>
<protein>
    <submittedName>
        <fullName evidence="1">Uncharacterized protein</fullName>
    </submittedName>
</protein>